<dbReference type="AlphaFoldDB" id="A0A7U8C2B9"/>
<organism evidence="3 4">
    <name type="scientific">Neptuniibacter caesariensis</name>
    <dbReference type="NCBI Taxonomy" id="207954"/>
    <lineage>
        <taxon>Bacteria</taxon>
        <taxon>Pseudomonadati</taxon>
        <taxon>Pseudomonadota</taxon>
        <taxon>Gammaproteobacteria</taxon>
        <taxon>Oceanospirillales</taxon>
        <taxon>Oceanospirillaceae</taxon>
        <taxon>Neptuniibacter</taxon>
    </lineage>
</organism>
<reference evidence="3 4" key="1">
    <citation type="submission" date="2006-02" db="EMBL/GenBank/DDBJ databases">
        <authorList>
            <person name="Pinhassi J."/>
            <person name="Pedros-Alio C."/>
            <person name="Ferriera S."/>
            <person name="Johnson J."/>
            <person name="Kravitz S."/>
            <person name="Halpern A."/>
            <person name="Remington K."/>
            <person name="Beeson K."/>
            <person name="Tran B."/>
            <person name="Rogers Y.-H."/>
            <person name="Friedman R."/>
            <person name="Venter J.C."/>
        </authorList>
    </citation>
    <scope>NUCLEOTIDE SEQUENCE [LARGE SCALE GENOMIC DNA]</scope>
    <source>
        <strain evidence="3 4">MED92</strain>
    </source>
</reference>
<keyword evidence="4" id="KW-1185">Reference proteome</keyword>
<keyword evidence="2" id="KW-0472">Membrane</keyword>
<evidence type="ECO:0000256" key="1">
    <source>
        <dbReference type="SAM" id="MobiDB-lite"/>
    </source>
</evidence>
<evidence type="ECO:0000313" key="4">
    <source>
        <dbReference type="Proteomes" id="UP000002171"/>
    </source>
</evidence>
<dbReference type="Proteomes" id="UP000002171">
    <property type="component" value="Unassembled WGS sequence"/>
</dbReference>
<dbReference type="EMBL" id="AAOW01000023">
    <property type="protein sequence ID" value="EAR60158.1"/>
    <property type="molecule type" value="Genomic_DNA"/>
</dbReference>
<proteinExistence type="predicted"/>
<name>A0A7U8C2B9_NEPCE</name>
<gene>
    <name evidence="3" type="ORF">MED92_08882</name>
</gene>
<comment type="caution">
    <text evidence="3">The sequence shown here is derived from an EMBL/GenBank/DDBJ whole genome shotgun (WGS) entry which is preliminary data.</text>
</comment>
<keyword evidence="2" id="KW-0812">Transmembrane</keyword>
<protein>
    <recommendedName>
        <fullName evidence="5">DUF58 domain-containing protein</fullName>
    </recommendedName>
</protein>
<accession>A0A7U8C2B9</accession>
<feature type="compositionally biased region" description="Basic and acidic residues" evidence="1">
    <location>
        <begin position="194"/>
        <end position="213"/>
    </location>
</feature>
<evidence type="ECO:0000313" key="3">
    <source>
        <dbReference type="EMBL" id="EAR60158.1"/>
    </source>
</evidence>
<feature type="transmembrane region" description="Helical" evidence="2">
    <location>
        <begin position="62"/>
        <end position="83"/>
    </location>
</feature>
<evidence type="ECO:0008006" key="5">
    <source>
        <dbReference type="Google" id="ProtNLM"/>
    </source>
</evidence>
<keyword evidence="2" id="KW-1133">Transmembrane helix</keyword>
<dbReference type="RefSeq" id="WP_007019445.1">
    <property type="nucleotide sequence ID" value="NZ_CH724125.1"/>
</dbReference>
<feature type="region of interest" description="Disordered" evidence="1">
    <location>
        <begin position="192"/>
        <end position="218"/>
    </location>
</feature>
<dbReference type="OrthoDB" id="5298497at2"/>
<feature type="transmembrane region" description="Helical" evidence="2">
    <location>
        <begin position="33"/>
        <end position="56"/>
    </location>
</feature>
<dbReference type="PANTHER" id="PTHR34351">
    <property type="entry name" value="SLR1927 PROTEIN-RELATED"/>
    <property type="match status" value="1"/>
</dbReference>
<sequence>MYAFFAPIKRWSDQWAAKRRPKGHSIELNQKRIFIFPTAAGWGYLLVCCVLILIGLNYQNNLVYAFAFLLISLGVLTIHYTFLNLSGLNISAIRTRNCFAKENADFIVKAFSNCQRDYESIELNWEGQPGVKVALDRGVSKEVVLNVKTIKRGFVNPGALRIQTVYPLGLLRAWSWIDLQMSAVAYPIPIEGPSPDKDLEHSEGEQGRSRGGDDFSGLEEYQAGQSTRHIAWKQFAQGKGLLTKQYSGQKSKDVWLRWADWPGASSERRLSIMTYWALQLENQGVRYGLDLTGTRLPPAIGPEHLDTVLTKLALYGEDSLLRSNR</sequence>
<evidence type="ECO:0000256" key="2">
    <source>
        <dbReference type="SAM" id="Phobius"/>
    </source>
</evidence>
<dbReference type="PANTHER" id="PTHR34351:SF1">
    <property type="entry name" value="SLR1927 PROTEIN"/>
    <property type="match status" value="1"/>
</dbReference>